<keyword evidence="2" id="KW-1185">Reference proteome</keyword>
<evidence type="ECO:0000313" key="1">
    <source>
        <dbReference type="EMBL" id="REC41627.1"/>
    </source>
</evidence>
<dbReference type="AlphaFoldDB" id="A0A3D9AKN8"/>
<reference evidence="1 2" key="1">
    <citation type="submission" date="2018-06" db="EMBL/GenBank/DDBJ databases">
        <title>Novel Chryseobacterium species.</title>
        <authorList>
            <person name="Newman J."/>
            <person name="Hugo C."/>
            <person name="Oosthuizen L."/>
            <person name="Charimba G."/>
        </authorList>
    </citation>
    <scope>NUCLEOTIDE SEQUENCE [LARGE SCALE GENOMIC DNA]</scope>
    <source>
        <strain evidence="1 2">7_F195</strain>
    </source>
</reference>
<accession>A0A3D9AKN8</accession>
<dbReference type="NCBIfam" id="TIGR03696">
    <property type="entry name" value="Rhs_assc_core"/>
    <property type="match status" value="1"/>
</dbReference>
<dbReference type="InterPro" id="IPR022385">
    <property type="entry name" value="Rhs_assc_core"/>
</dbReference>
<dbReference type="OrthoDB" id="2972467at2"/>
<dbReference type="InterPro" id="IPR050708">
    <property type="entry name" value="T6SS_VgrG/RHS"/>
</dbReference>
<dbReference type="PANTHER" id="PTHR32305:SF15">
    <property type="entry name" value="PROTEIN RHSA-RELATED"/>
    <property type="match status" value="1"/>
</dbReference>
<comment type="caution">
    <text evidence="1">The sequence shown here is derived from an EMBL/GenBank/DDBJ whole genome shotgun (WGS) entry which is preliminary data.</text>
</comment>
<sequence>MYDYGARMYMPDLGRWGVIDPLAEKMRRWSPYNYAFNNPLRYIDPDGRQGTDIYELNKKGELIWKAPSERDVIYASKNFDKNGNLNANNDGGVDVGEKGYIEKNLKVTALENPIQDNTGHSNDKISTLSFYSNVSKALEVAEYFYNNTNIETANSTYKDTIP</sequence>
<name>A0A3D9AKN8_9FLAO</name>
<gene>
    <name evidence="1" type="ORF">DRF67_21130</name>
</gene>
<dbReference type="PANTHER" id="PTHR32305">
    <property type="match status" value="1"/>
</dbReference>
<dbReference type="EMBL" id="QNVV01000037">
    <property type="protein sequence ID" value="REC41627.1"/>
    <property type="molecule type" value="Genomic_DNA"/>
</dbReference>
<dbReference type="Gene3D" id="2.180.10.10">
    <property type="entry name" value="RHS repeat-associated core"/>
    <property type="match status" value="1"/>
</dbReference>
<evidence type="ECO:0000313" key="2">
    <source>
        <dbReference type="Proteomes" id="UP000256257"/>
    </source>
</evidence>
<proteinExistence type="predicted"/>
<organism evidence="1 2">
    <name type="scientific">Chryseobacterium pennipullorum</name>
    <dbReference type="NCBI Taxonomy" id="2258963"/>
    <lineage>
        <taxon>Bacteria</taxon>
        <taxon>Pseudomonadati</taxon>
        <taxon>Bacteroidota</taxon>
        <taxon>Flavobacteriia</taxon>
        <taxon>Flavobacteriales</taxon>
        <taxon>Weeksellaceae</taxon>
        <taxon>Chryseobacterium group</taxon>
        <taxon>Chryseobacterium</taxon>
    </lineage>
</organism>
<dbReference type="Proteomes" id="UP000256257">
    <property type="component" value="Unassembled WGS sequence"/>
</dbReference>
<protein>
    <recommendedName>
        <fullName evidence="3">RHS repeat-associated core domain-containing protein</fullName>
    </recommendedName>
</protein>
<evidence type="ECO:0008006" key="3">
    <source>
        <dbReference type="Google" id="ProtNLM"/>
    </source>
</evidence>